<protein>
    <recommendedName>
        <fullName evidence="3">Magnesium transporter MgtE intracellular domain-containing protein</fullName>
    </recommendedName>
</protein>
<dbReference type="GeneID" id="93076614"/>
<dbReference type="SUPFAM" id="SSF158791">
    <property type="entry name" value="MgtE N-terminal domain-like"/>
    <property type="match status" value="1"/>
</dbReference>
<evidence type="ECO:0000313" key="1">
    <source>
        <dbReference type="EMBL" id="AGH16612.1"/>
    </source>
</evidence>
<dbReference type="Proteomes" id="UP000011820">
    <property type="component" value="Chromosome"/>
</dbReference>
<sequence>MILLPIIYYYKKRDMLSQLLFLLFFFLQGFANQSYGDPTLVDREIQQYCTNVIDSVRERDYLSQKKVLEDLQKDIEQRVILLENHKKEYNLWFQKYDSFIMSYNKNILDIYKKMDSDSAALQLEQIDPDISSHILMRLSPRQSSLIMSKMNPKSATMITNVVANMLKFKKLKRSS</sequence>
<proteinExistence type="predicted"/>
<gene>
    <name evidence="1" type="ORF">WSI_01210</name>
</gene>
<evidence type="ECO:0008006" key="3">
    <source>
        <dbReference type="Google" id="ProtNLM"/>
    </source>
</evidence>
<dbReference type="RefSeq" id="WP_012778594.1">
    <property type="nucleotide sequence ID" value="NC_020549.1"/>
</dbReference>
<organism evidence="1 2">
    <name type="scientific">Candidatus Liberibacter asiaticus str. gxpsy</name>
    <dbReference type="NCBI Taxonomy" id="1174529"/>
    <lineage>
        <taxon>Bacteria</taxon>
        <taxon>Pseudomonadati</taxon>
        <taxon>Pseudomonadota</taxon>
        <taxon>Alphaproteobacteria</taxon>
        <taxon>Hyphomicrobiales</taxon>
        <taxon>Rhizobiaceae</taxon>
        <taxon>Liberibacter</taxon>
    </lineage>
</organism>
<name>A0ABM5NFK7_LIBAS</name>
<evidence type="ECO:0000313" key="2">
    <source>
        <dbReference type="Proteomes" id="UP000011820"/>
    </source>
</evidence>
<accession>A0ABM5NFK7</accession>
<reference evidence="1 2" key="1">
    <citation type="journal article" date="2013" name="Genome Announc.">
        <title>Complete Genome Sequence of a Chinese Strain of 'Candidatus Liberibacter asiaticus'.</title>
        <authorList>
            <person name="Lin H."/>
            <person name="Han C.S."/>
            <person name="Liu B."/>
            <person name="Lou B."/>
            <person name="Bai X."/>
            <person name="Deng C."/>
            <person name="Civerolo E.L."/>
            <person name="Gupta G."/>
        </authorList>
    </citation>
    <scope>NUCLEOTIDE SEQUENCE [LARGE SCALE GENOMIC DNA]</scope>
    <source>
        <strain evidence="2">gxpsy</strain>
    </source>
</reference>
<dbReference type="EMBL" id="CP004005">
    <property type="protein sequence ID" value="AGH16612.1"/>
    <property type="molecule type" value="Genomic_DNA"/>
</dbReference>
<keyword evidence="2" id="KW-1185">Reference proteome</keyword>